<proteinExistence type="predicted"/>
<evidence type="ECO:0000313" key="1">
    <source>
        <dbReference type="EMBL" id="CAF4670334.1"/>
    </source>
</evidence>
<gene>
    <name evidence="1" type="ORF">TOA249_LOCUS15226</name>
</gene>
<evidence type="ECO:0000313" key="2">
    <source>
        <dbReference type="Proteomes" id="UP000663838"/>
    </source>
</evidence>
<sequence length="167" mass="19189">MGSTTLSSNTVRPRRSMNQNYLIIWIDDNIDPANVDCQHFRKKLHDVANDVNLCTRPTGCIQLLNDLRNGNVFVISSGTIARECDHDALSMSFVSKRMMVTATQSDQQPLDQLEPSFMYSVLFKKIVLEIKEDDKKINKRSRTLCRQVDIFQSQLNDFQPEYHYAAA</sequence>
<comment type="caution">
    <text evidence="1">The sequence shown here is derived from an EMBL/GenBank/DDBJ whole genome shotgun (WGS) entry which is preliminary data.</text>
</comment>
<protein>
    <submittedName>
        <fullName evidence="1">Uncharacterized protein</fullName>
    </submittedName>
</protein>
<dbReference type="EMBL" id="CAJOBS010000981">
    <property type="protein sequence ID" value="CAF4670334.1"/>
    <property type="molecule type" value="Genomic_DNA"/>
</dbReference>
<name>A0A821GRE5_9BILA</name>
<reference evidence="1" key="1">
    <citation type="submission" date="2021-02" db="EMBL/GenBank/DDBJ databases">
        <authorList>
            <person name="Nowell W R."/>
        </authorList>
    </citation>
    <scope>NUCLEOTIDE SEQUENCE</scope>
</reference>
<accession>A0A821GRE5</accession>
<dbReference type="AlphaFoldDB" id="A0A821GRE5"/>
<dbReference type="Proteomes" id="UP000663838">
    <property type="component" value="Unassembled WGS sequence"/>
</dbReference>
<organism evidence="1 2">
    <name type="scientific">Rotaria socialis</name>
    <dbReference type="NCBI Taxonomy" id="392032"/>
    <lineage>
        <taxon>Eukaryota</taxon>
        <taxon>Metazoa</taxon>
        <taxon>Spiralia</taxon>
        <taxon>Gnathifera</taxon>
        <taxon>Rotifera</taxon>
        <taxon>Eurotatoria</taxon>
        <taxon>Bdelloidea</taxon>
        <taxon>Philodinida</taxon>
        <taxon>Philodinidae</taxon>
        <taxon>Rotaria</taxon>
    </lineage>
</organism>